<evidence type="ECO:0000256" key="2">
    <source>
        <dbReference type="SAM" id="Phobius"/>
    </source>
</evidence>
<feature type="transmembrane region" description="Helical" evidence="2">
    <location>
        <begin position="115"/>
        <end position="136"/>
    </location>
</feature>
<evidence type="ECO:0000313" key="4">
    <source>
        <dbReference type="EMBL" id="PKG22753.1"/>
    </source>
</evidence>
<name>A0A2N0YZR7_9BACI</name>
<dbReference type="RefSeq" id="WP_101178140.1">
    <property type="nucleotide sequence ID" value="NZ_PISE01000035.1"/>
</dbReference>
<comment type="caution">
    <text evidence="4">The sequence shown here is derived from an EMBL/GenBank/DDBJ whole genome shotgun (WGS) entry which is preliminary data.</text>
</comment>
<gene>
    <name evidence="4" type="ORF">CWS01_15690</name>
</gene>
<feature type="transmembrane region" description="Helical" evidence="2">
    <location>
        <begin position="168"/>
        <end position="187"/>
    </location>
</feature>
<feature type="transmembrane region" description="Helical" evidence="2">
    <location>
        <begin position="143"/>
        <end position="162"/>
    </location>
</feature>
<dbReference type="InterPro" id="IPR038765">
    <property type="entry name" value="Papain-like_cys_pep_sf"/>
</dbReference>
<dbReference type="Pfam" id="PF01841">
    <property type="entry name" value="Transglut_core"/>
    <property type="match status" value="1"/>
</dbReference>
<feature type="transmembrane region" description="Helical" evidence="2">
    <location>
        <begin position="12"/>
        <end position="28"/>
    </location>
</feature>
<keyword evidence="5" id="KW-1185">Reference proteome</keyword>
<dbReference type="PANTHER" id="PTHR42736">
    <property type="entry name" value="PROTEIN-GLUTAMINE GAMMA-GLUTAMYLTRANSFERASE"/>
    <property type="match status" value="1"/>
</dbReference>
<dbReference type="InterPro" id="IPR052901">
    <property type="entry name" value="Bact_TGase-like"/>
</dbReference>
<feature type="compositionally biased region" description="Basic and acidic residues" evidence="1">
    <location>
        <begin position="580"/>
        <end position="603"/>
    </location>
</feature>
<organism evidence="4 5">
    <name type="scientific">Niallia nealsonii</name>
    <dbReference type="NCBI Taxonomy" id="115979"/>
    <lineage>
        <taxon>Bacteria</taxon>
        <taxon>Bacillati</taxon>
        <taxon>Bacillota</taxon>
        <taxon>Bacilli</taxon>
        <taxon>Bacillales</taxon>
        <taxon>Bacillaceae</taxon>
        <taxon>Niallia</taxon>
    </lineage>
</organism>
<dbReference type="Proteomes" id="UP000233375">
    <property type="component" value="Unassembled WGS sequence"/>
</dbReference>
<sequence length="740" mass="85651">MNQKLESKKTIFNFILYALGFFLVWEWLRPIEKLTNTGHIAVFISFLLLALILAFLQVPPILSGGIKSVYILFMLQHLYDESSFLTFHWISMFLEEIAANFAIMFDTNWPEMSNLFKSLLFFILLWLMCYLIDYWLIKKRKIFTFLLLTMIYITVLDTFTPYSANESIVRTVIIGFIIMGMLTFLRLKEREGGVLRERYLFKWMLPLLVFIAISAILGYLAPKAEPRWPDPVPFIQSLNENAGGDDQTKGGQRVGYSVDDSQLGGPFKGDDTVVFQAQTSAPHYWKVETKDTYTGKGWIQSEQSIEANELGKETIEEGAEIPFVSFEEGGKVKFAEYKSSVEFEEPFSYLLYPLGVESIIDVESTLELEKGIERITPTFPVKSYSVRFNKPEYSLEALTTDNFSTFVQENQEMAQRYLQLPDTLPKRVIDLAAEITANEDNSFSKARAIEKYFSQNGFVYSKENVAVPSEEDDYVDQFLFETKSGYCDNYSTSMVTLLRSIGIPARWVKGFTEGEAIKKSTDGDVYEVTNNNAHSWVEAYFPNVGWVSFEPTQGFANENTYINDVQNEVNQEESNQQTEETEKKQETPQASQKEEQQNAFTEKEESSVLGAKVKRFVEDNWKWMVLGGALILVISLLLYRYRYKWLPHYYIWEFNHTKTNKDFPEAYLVLLKILEVSGMKKQKNITLREYAKQIDHLLDTEEMVILTANYEEFLYKGAVYSGDWNELRELWENLIKKTTA</sequence>
<feature type="region of interest" description="Disordered" evidence="1">
    <location>
        <begin position="569"/>
        <end position="603"/>
    </location>
</feature>
<dbReference type="PANTHER" id="PTHR42736:SF1">
    <property type="entry name" value="PROTEIN-GLUTAMINE GAMMA-GLUTAMYLTRANSFERASE"/>
    <property type="match status" value="1"/>
</dbReference>
<dbReference type="SUPFAM" id="SSF54001">
    <property type="entry name" value="Cysteine proteinases"/>
    <property type="match status" value="1"/>
</dbReference>
<accession>A0A2N0YZR7</accession>
<keyword evidence="2" id="KW-1133">Transmembrane helix</keyword>
<dbReference type="AlphaFoldDB" id="A0A2N0YZR7"/>
<dbReference type="Gene3D" id="3.10.620.30">
    <property type="match status" value="1"/>
</dbReference>
<dbReference type="InterPro" id="IPR021878">
    <property type="entry name" value="TgpA_N"/>
</dbReference>
<dbReference type="InterPro" id="IPR002931">
    <property type="entry name" value="Transglutaminase-like"/>
</dbReference>
<dbReference type="EMBL" id="PISE01000035">
    <property type="protein sequence ID" value="PKG22753.1"/>
    <property type="molecule type" value="Genomic_DNA"/>
</dbReference>
<feature type="compositionally biased region" description="Low complexity" evidence="1">
    <location>
        <begin position="569"/>
        <end position="578"/>
    </location>
</feature>
<dbReference type="OrthoDB" id="9804872at2"/>
<dbReference type="SMART" id="SM00460">
    <property type="entry name" value="TGc"/>
    <property type="match status" value="1"/>
</dbReference>
<feature type="transmembrane region" description="Helical" evidence="2">
    <location>
        <begin position="40"/>
        <end position="62"/>
    </location>
</feature>
<evidence type="ECO:0000313" key="5">
    <source>
        <dbReference type="Proteomes" id="UP000233375"/>
    </source>
</evidence>
<feature type="transmembrane region" description="Helical" evidence="2">
    <location>
        <begin position="621"/>
        <end position="639"/>
    </location>
</feature>
<evidence type="ECO:0000256" key="1">
    <source>
        <dbReference type="SAM" id="MobiDB-lite"/>
    </source>
</evidence>
<evidence type="ECO:0000259" key="3">
    <source>
        <dbReference type="SMART" id="SM00460"/>
    </source>
</evidence>
<protein>
    <submittedName>
        <fullName evidence="4">Transglutaminase</fullName>
    </submittedName>
</protein>
<reference evidence="4 5" key="1">
    <citation type="journal article" date="2003" name="Int. J. Syst. Evol. Microbiol.">
        <title>Bacillus nealsonii sp. nov., isolated from a spacecraft-assembly facility, whose spores are gamma-radiation resistant.</title>
        <authorList>
            <person name="Venkateswaran K."/>
            <person name="Kempf M."/>
            <person name="Chen F."/>
            <person name="Satomi M."/>
            <person name="Nicholson W."/>
            <person name="Kern R."/>
        </authorList>
    </citation>
    <scope>NUCLEOTIDE SEQUENCE [LARGE SCALE GENOMIC DNA]</scope>
    <source>
        <strain evidence="4 5">FO-92</strain>
    </source>
</reference>
<proteinExistence type="predicted"/>
<feature type="transmembrane region" description="Helical" evidence="2">
    <location>
        <begin position="83"/>
        <end position="103"/>
    </location>
</feature>
<feature type="transmembrane region" description="Helical" evidence="2">
    <location>
        <begin position="199"/>
        <end position="221"/>
    </location>
</feature>
<keyword evidence="2" id="KW-0812">Transmembrane</keyword>
<keyword evidence="2" id="KW-0472">Membrane</keyword>
<feature type="domain" description="Transglutaminase-like" evidence="3">
    <location>
        <begin position="479"/>
        <end position="553"/>
    </location>
</feature>
<dbReference type="Pfam" id="PF11992">
    <property type="entry name" value="TgpA_N"/>
    <property type="match status" value="1"/>
</dbReference>